<comment type="caution">
    <text evidence="1">The sequence shown here is derived from an EMBL/GenBank/DDBJ whole genome shotgun (WGS) entry which is preliminary data.</text>
</comment>
<dbReference type="Proteomes" id="UP001057402">
    <property type="component" value="Chromosome 3"/>
</dbReference>
<dbReference type="EMBL" id="CM042882">
    <property type="protein sequence ID" value="KAI4381179.1"/>
    <property type="molecule type" value="Genomic_DNA"/>
</dbReference>
<protein>
    <submittedName>
        <fullName evidence="1">Uncharacterized protein</fullName>
    </submittedName>
</protein>
<evidence type="ECO:0000313" key="2">
    <source>
        <dbReference type="Proteomes" id="UP001057402"/>
    </source>
</evidence>
<organism evidence="1 2">
    <name type="scientific">Melastoma candidum</name>
    <dbReference type="NCBI Taxonomy" id="119954"/>
    <lineage>
        <taxon>Eukaryota</taxon>
        <taxon>Viridiplantae</taxon>
        <taxon>Streptophyta</taxon>
        <taxon>Embryophyta</taxon>
        <taxon>Tracheophyta</taxon>
        <taxon>Spermatophyta</taxon>
        <taxon>Magnoliopsida</taxon>
        <taxon>eudicotyledons</taxon>
        <taxon>Gunneridae</taxon>
        <taxon>Pentapetalae</taxon>
        <taxon>rosids</taxon>
        <taxon>malvids</taxon>
        <taxon>Myrtales</taxon>
        <taxon>Melastomataceae</taxon>
        <taxon>Melastomatoideae</taxon>
        <taxon>Melastomateae</taxon>
        <taxon>Melastoma</taxon>
    </lineage>
</organism>
<gene>
    <name evidence="1" type="ORF">MLD38_007281</name>
</gene>
<name>A0ACB9RQL4_9MYRT</name>
<proteinExistence type="predicted"/>
<evidence type="ECO:0000313" key="1">
    <source>
        <dbReference type="EMBL" id="KAI4381179.1"/>
    </source>
</evidence>
<reference evidence="2" key="1">
    <citation type="journal article" date="2023" name="Front. Plant Sci.">
        <title>Chromosomal-level genome assembly of Melastoma candidum provides insights into trichome evolution.</title>
        <authorList>
            <person name="Zhong Y."/>
            <person name="Wu W."/>
            <person name="Sun C."/>
            <person name="Zou P."/>
            <person name="Liu Y."/>
            <person name="Dai S."/>
            <person name="Zhou R."/>
        </authorList>
    </citation>
    <scope>NUCLEOTIDE SEQUENCE [LARGE SCALE GENOMIC DNA]</scope>
</reference>
<sequence length="111" mass="12534">MEVANKSMAGFLSRPSQSYAVQLSCQYYWGPIVLFVHLKPDTSWSRDRNDSALEMTDLMQMKGYAGFKEFNQKTYLDKLLPGVSMSLGKLIVYNFKVLSDATLDFGDLCNG</sequence>
<keyword evidence="2" id="KW-1185">Reference proteome</keyword>
<accession>A0ACB9RQL4</accession>